<proteinExistence type="predicted"/>
<reference evidence="1 2" key="1">
    <citation type="submission" date="2024-06" db="EMBL/GenBank/DDBJ databases">
        <title>Novosphingobium rhizovicinus M1R2S20.</title>
        <authorList>
            <person name="Sun J.-Q."/>
        </authorList>
    </citation>
    <scope>NUCLEOTIDE SEQUENCE [LARGE SCALE GENOMIC DNA]</scope>
    <source>
        <strain evidence="1 2">M1R2S20</strain>
    </source>
</reference>
<dbReference type="Proteomes" id="UP001556118">
    <property type="component" value="Unassembled WGS sequence"/>
</dbReference>
<protein>
    <recommendedName>
        <fullName evidence="3">Phosphotransferase family enzyme</fullName>
    </recommendedName>
</protein>
<gene>
    <name evidence="1" type="ORF">ABUH87_08665</name>
</gene>
<name>A0ABV3RAW6_9SPHN</name>
<sequence>MSDPKILTTEVIDYACGDDTGILMPAHEAAFRAAGEAFLTEAFRAFGSISRMNSVARITRLDPCPGGSTGHKLFLSVEYAFDEPGLQRDLFVKFSRDFDDSRRDHARHEMESEARFAPVSRASGFPIRVPAAYFGDFEHASGTGLLITERVAFGKDGIEAQHEKCCDHEIDDPLPYYQALITALARLAAAHKAGQLVDDIEERFPLNPARAGPDPITYDEAALRKVVEGARQFAQDLPQLLPPDLRAPEFYDRLLADALMIREHRDLLAQYLVGSQDFIALCHWNAHIDNAWFWRDRQAALHCGLMDWGRVSQITFGAALWGCLSAAHLDMGTRHLDALITLFAEEYRLHGGPAIDADGLKQHFFVHVGMMGVARVLALPKVIRLRVPDALQASGPLDPMILNDEAARTVLHIYTMLLTLWSRPDFQNTLDRVLGAANGPTVR</sequence>
<dbReference type="EMBL" id="JBFNXR010000029">
    <property type="protein sequence ID" value="MEW9855246.1"/>
    <property type="molecule type" value="Genomic_DNA"/>
</dbReference>
<dbReference type="RefSeq" id="WP_367772555.1">
    <property type="nucleotide sequence ID" value="NZ_JBFNXR010000029.1"/>
</dbReference>
<comment type="caution">
    <text evidence="1">The sequence shown here is derived from an EMBL/GenBank/DDBJ whole genome shotgun (WGS) entry which is preliminary data.</text>
</comment>
<evidence type="ECO:0008006" key="3">
    <source>
        <dbReference type="Google" id="ProtNLM"/>
    </source>
</evidence>
<evidence type="ECO:0000313" key="2">
    <source>
        <dbReference type="Proteomes" id="UP001556118"/>
    </source>
</evidence>
<keyword evidence="2" id="KW-1185">Reference proteome</keyword>
<organism evidence="1 2">
    <name type="scientific">Novosphingobium rhizovicinum</name>
    <dbReference type="NCBI Taxonomy" id="3228928"/>
    <lineage>
        <taxon>Bacteria</taxon>
        <taxon>Pseudomonadati</taxon>
        <taxon>Pseudomonadota</taxon>
        <taxon>Alphaproteobacteria</taxon>
        <taxon>Sphingomonadales</taxon>
        <taxon>Sphingomonadaceae</taxon>
        <taxon>Novosphingobium</taxon>
    </lineage>
</organism>
<evidence type="ECO:0000313" key="1">
    <source>
        <dbReference type="EMBL" id="MEW9855246.1"/>
    </source>
</evidence>
<accession>A0ABV3RAW6</accession>